<keyword evidence="1" id="KW-1133">Transmembrane helix</keyword>
<evidence type="ECO:0000313" key="4">
    <source>
        <dbReference type="Proteomes" id="UP000236740"/>
    </source>
</evidence>
<organism evidence="3 4">
    <name type="scientific">Halobellus limi</name>
    <dbReference type="NCBI Taxonomy" id="699433"/>
    <lineage>
        <taxon>Archaea</taxon>
        <taxon>Methanobacteriati</taxon>
        <taxon>Methanobacteriota</taxon>
        <taxon>Stenosarchaea group</taxon>
        <taxon>Halobacteria</taxon>
        <taxon>Halobacteriales</taxon>
        <taxon>Haloferacaceae</taxon>
        <taxon>Halobellus</taxon>
    </lineage>
</organism>
<reference evidence="2 5" key="2">
    <citation type="journal article" date="2019" name="Nat. Commun.">
        <title>A new type of DNA phosphorothioation-based antiviral system in archaea.</title>
        <authorList>
            <person name="Xiong L."/>
            <person name="Liu S."/>
            <person name="Chen S."/>
            <person name="Xiao Y."/>
            <person name="Zhu B."/>
            <person name="Gao Y."/>
            <person name="Zhang Y."/>
            <person name="Chen B."/>
            <person name="Luo J."/>
            <person name="Deng Z."/>
            <person name="Chen X."/>
            <person name="Wang L."/>
            <person name="Chen S."/>
        </authorList>
    </citation>
    <scope>NUCLEOTIDE SEQUENCE [LARGE SCALE GENOMIC DNA]</scope>
    <source>
        <strain evidence="2 5">CGMCC 1.10331</strain>
    </source>
</reference>
<dbReference type="OrthoDB" id="307069at2157"/>
<dbReference type="Pfam" id="PF20587">
    <property type="entry name" value="DUF6789"/>
    <property type="match status" value="1"/>
</dbReference>
<protein>
    <submittedName>
        <fullName evidence="3">Uncharacterized protein</fullName>
    </submittedName>
</protein>
<feature type="transmembrane region" description="Helical" evidence="1">
    <location>
        <begin position="96"/>
        <end position="115"/>
    </location>
</feature>
<feature type="transmembrane region" description="Helical" evidence="1">
    <location>
        <begin position="34"/>
        <end position="52"/>
    </location>
</feature>
<evidence type="ECO:0000256" key="1">
    <source>
        <dbReference type="SAM" id="Phobius"/>
    </source>
</evidence>
<evidence type="ECO:0000313" key="5">
    <source>
        <dbReference type="Proteomes" id="UP000296733"/>
    </source>
</evidence>
<keyword evidence="1" id="KW-0472">Membrane</keyword>
<dbReference type="RefSeq" id="WP_103990498.1">
    <property type="nucleotide sequence ID" value="NZ_CP031311.1"/>
</dbReference>
<dbReference type="GeneID" id="39857227"/>
<dbReference type="Proteomes" id="UP000236740">
    <property type="component" value="Unassembled WGS sequence"/>
</dbReference>
<dbReference type="EMBL" id="FNVN01000001">
    <property type="protein sequence ID" value="SEF79107.1"/>
    <property type="molecule type" value="Genomic_DNA"/>
</dbReference>
<sequence length="162" mass="17105">MDPVRSSLGGGIAATAALLVFLLVADLLLAGTNLFVFATFTSLCAVGGAPYCELGSPTATFLTFIWFGLLYAVAWPLLFAGFTWGLPGETGLTHGAVYGLILWAGYVVAVLYGISIEGQTLGDNLPMVVVTLLAYLVYGVVLGAGYDYLAEHRTFLSERQPT</sequence>
<feature type="transmembrane region" description="Helical" evidence="1">
    <location>
        <begin position="64"/>
        <end position="84"/>
    </location>
</feature>
<gene>
    <name evidence="2" type="ORF">DV707_04025</name>
    <name evidence="3" type="ORF">SAMN04488133_0749</name>
</gene>
<evidence type="ECO:0000313" key="3">
    <source>
        <dbReference type="EMBL" id="SEF79107.1"/>
    </source>
</evidence>
<dbReference type="Proteomes" id="UP000296733">
    <property type="component" value="Chromosome"/>
</dbReference>
<dbReference type="KEGG" id="hlm:DV707_04025"/>
<accession>A0A1H5UY18</accession>
<reference evidence="3 4" key="1">
    <citation type="submission" date="2016-10" db="EMBL/GenBank/DDBJ databases">
        <authorList>
            <person name="de Groot N.N."/>
        </authorList>
    </citation>
    <scope>NUCLEOTIDE SEQUENCE [LARGE SCALE GENOMIC DNA]</scope>
    <source>
        <strain evidence="3 4">CGMCC 1.10331</strain>
    </source>
</reference>
<proteinExistence type="predicted"/>
<feature type="transmembrane region" description="Helical" evidence="1">
    <location>
        <begin position="127"/>
        <end position="146"/>
    </location>
</feature>
<dbReference type="AlphaFoldDB" id="A0A1H5UY18"/>
<feature type="transmembrane region" description="Helical" evidence="1">
    <location>
        <begin position="7"/>
        <end position="28"/>
    </location>
</feature>
<keyword evidence="1" id="KW-0812">Transmembrane</keyword>
<dbReference type="InterPro" id="IPR046739">
    <property type="entry name" value="DUF6789"/>
</dbReference>
<name>A0A1H5UY18_9EURY</name>
<dbReference type="EMBL" id="CP031311">
    <property type="protein sequence ID" value="QCC46902.1"/>
    <property type="molecule type" value="Genomic_DNA"/>
</dbReference>
<evidence type="ECO:0000313" key="2">
    <source>
        <dbReference type="EMBL" id="QCC46902.1"/>
    </source>
</evidence>
<keyword evidence="4" id="KW-1185">Reference proteome</keyword>